<dbReference type="InterPro" id="IPR000477">
    <property type="entry name" value="RT_dom"/>
</dbReference>
<dbReference type="Gene3D" id="3.10.10.10">
    <property type="entry name" value="HIV Type 1 Reverse Transcriptase, subunit A, domain 1"/>
    <property type="match status" value="2"/>
</dbReference>
<dbReference type="Gene3D" id="3.30.70.270">
    <property type="match status" value="2"/>
</dbReference>
<dbReference type="InterPro" id="IPR043502">
    <property type="entry name" value="DNA/RNA_pol_sf"/>
</dbReference>
<dbReference type="Pfam" id="PF00078">
    <property type="entry name" value="RVT_1"/>
    <property type="match status" value="1"/>
</dbReference>
<evidence type="ECO:0000313" key="4">
    <source>
        <dbReference type="EMBL" id="GJS98681.1"/>
    </source>
</evidence>
<dbReference type="PANTHER" id="PTHR37984:SF5">
    <property type="entry name" value="PROTEIN NYNRIN-LIKE"/>
    <property type="match status" value="1"/>
</dbReference>
<dbReference type="Pfam" id="PF17919">
    <property type="entry name" value="RT_RNaseH_2"/>
    <property type="match status" value="1"/>
</dbReference>
<keyword evidence="1" id="KW-0511">Multifunctional enzyme</keyword>
<evidence type="ECO:0000259" key="2">
    <source>
        <dbReference type="Pfam" id="PF00078"/>
    </source>
</evidence>
<protein>
    <submittedName>
        <fullName evidence="4">CCCH-type zinc finger family protein</fullName>
    </submittedName>
</protein>
<name>A0ABQ5AAC6_9ASTR</name>
<evidence type="ECO:0000259" key="3">
    <source>
        <dbReference type="Pfam" id="PF17919"/>
    </source>
</evidence>
<dbReference type="InterPro" id="IPR050951">
    <property type="entry name" value="Retrovirus_Pol_polyprotein"/>
</dbReference>
<keyword evidence="5" id="KW-1185">Reference proteome</keyword>
<evidence type="ECO:0000256" key="1">
    <source>
        <dbReference type="ARBA" id="ARBA00023268"/>
    </source>
</evidence>
<dbReference type="Gene3D" id="3.10.20.370">
    <property type="match status" value="1"/>
</dbReference>
<evidence type="ECO:0000313" key="5">
    <source>
        <dbReference type="Proteomes" id="UP001151760"/>
    </source>
</evidence>
<reference evidence="4" key="2">
    <citation type="submission" date="2022-01" db="EMBL/GenBank/DDBJ databases">
        <authorList>
            <person name="Yamashiro T."/>
            <person name="Shiraishi A."/>
            <person name="Satake H."/>
            <person name="Nakayama K."/>
        </authorList>
    </citation>
    <scope>NUCLEOTIDE SEQUENCE</scope>
</reference>
<organism evidence="4 5">
    <name type="scientific">Tanacetum coccineum</name>
    <dbReference type="NCBI Taxonomy" id="301880"/>
    <lineage>
        <taxon>Eukaryota</taxon>
        <taxon>Viridiplantae</taxon>
        <taxon>Streptophyta</taxon>
        <taxon>Embryophyta</taxon>
        <taxon>Tracheophyta</taxon>
        <taxon>Spermatophyta</taxon>
        <taxon>Magnoliopsida</taxon>
        <taxon>eudicotyledons</taxon>
        <taxon>Gunneridae</taxon>
        <taxon>Pentapetalae</taxon>
        <taxon>asterids</taxon>
        <taxon>campanulids</taxon>
        <taxon>Asterales</taxon>
        <taxon>Asteraceae</taxon>
        <taxon>Asteroideae</taxon>
        <taxon>Anthemideae</taxon>
        <taxon>Anthemidinae</taxon>
        <taxon>Tanacetum</taxon>
    </lineage>
</organism>
<feature type="domain" description="Reverse transcriptase" evidence="2">
    <location>
        <begin position="226"/>
        <end position="299"/>
    </location>
</feature>
<dbReference type="EMBL" id="BQNB010012062">
    <property type="protein sequence ID" value="GJS98681.1"/>
    <property type="molecule type" value="Genomic_DNA"/>
</dbReference>
<dbReference type="PANTHER" id="PTHR37984">
    <property type="entry name" value="PROTEIN CBG26694"/>
    <property type="match status" value="1"/>
</dbReference>
<dbReference type="SUPFAM" id="SSF56672">
    <property type="entry name" value="DNA/RNA polymerases"/>
    <property type="match status" value="1"/>
</dbReference>
<proteinExistence type="predicted"/>
<dbReference type="InterPro" id="IPR041577">
    <property type="entry name" value="RT_RNaseH_2"/>
</dbReference>
<dbReference type="Proteomes" id="UP001151760">
    <property type="component" value="Unassembled WGS sequence"/>
</dbReference>
<accession>A0ABQ5AAC6</accession>
<feature type="domain" description="Reverse transcriptase/retrotransposon-derived protein RNase H-like" evidence="3">
    <location>
        <begin position="336"/>
        <end position="427"/>
    </location>
</feature>
<dbReference type="CDD" id="cd01647">
    <property type="entry name" value="RT_LTR"/>
    <property type="match status" value="1"/>
</dbReference>
<dbReference type="InterPro" id="IPR043128">
    <property type="entry name" value="Rev_trsase/Diguanyl_cyclase"/>
</dbReference>
<gene>
    <name evidence="4" type="ORF">Tco_0819851</name>
</gene>
<reference evidence="4" key="1">
    <citation type="journal article" date="2022" name="Int. J. Mol. Sci.">
        <title>Draft Genome of Tanacetum Coccineum: Genomic Comparison of Closely Related Tanacetum-Family Plants.</title>
        <authorList>
            <person name="Yamashiro T."/>
            <person name="Shiraishi A."/>
            <person name="Nakayama K."/>
            <person name="Satake H."/>
        </authorList>
    </citation>
    <scope>NUCLEOTIDE SEQUENCE</scope>
</reference>
<comment type="caution">
    <text evidence="4">The sequence shown here is derived from an EMBL/GenBank/DDBJ whole genome shotgun (WGS) entry which is preliminary data.</text>
</comment>
<sequence>METKNTSSSGSVLEEPEIQKLQMQAKIFKENSLNKLNALKSTTQLLDSQSIWYQQAFARLFGDSFRTFKFQLSQRMAFLAEVWHAQAIFVVVVKGDNRIMENVPPKLHDLLSEFKNSMPEQLPDGLPPLRDIQHQIDFVPGASLLNLPHYRMSLAEHDILQGMVEELLRKGVIQESKSLCTVPALLVPKKDKTWRMCIDSQAINKIRVKYRFPIPRLDDMLDMLHGDEWKTAFKTKEGLYKWLVIPFGLSNAPSTFMRLMNQVLKPFIGKFLVVFFDDILIYSNTEDEHLNHLREVLKDSCFHGLATFYRRFIRDFSTIMAPITECLKKGRFHSGDAAAKSFSLIKQKVTSTPVLILPNFQKPFELETDASIISVGAVLSQEGRPVAFFSEKLGEARRKLTTYELEFYAIVRPVKHWEQYLFQQEFHKSGTKNKVADALNRRATLLTTMGTEVIGFDCLKDLYASDEDFSEVWKQNEIATLGILQPEIASYRRCRLPADAADSPENTAAWTTFYRRTSHEICYICVIVAAATVGSAPLSLLPQESAVAAFPQ</sequence>